<dbReference type="Pfam" id="PF03372">
    <property type="entry name" value="Exo_endo_phos"/>
    <property type="match status" value="1"/>
</dbReference>
<keyword evidence="6" id="KW-0255">Endonuclease</keyword>
<dbReference type="GO" id="GO:0004527">
    <property type="term" value="F:exonuclease activity"/>
    <property type="evidence" value="ECO:0007669"/>
    <property type="project" value="UniProtKB-KW"/>
</dbReference>
<dbReference type="EMBL" id="MCFD01000006">
    <property type="protein sequence ID" value="ORX69867.1"/>
    <property type="molecule type" value="Genomic_DNA"/>
</dbReference>
<dbReference type="InterPro" id="IPR017766">
    <property type="entry name" value="Sphingomyelinase/PLipase_C"/>
</dbReference>
<dbReference type="InterPro" id="IPR005135">
    <property type="entry name" value="Endo/exonuclease/phosphatase"/>
</dbReference>
<evidence type="ECO:0000313" key="7">
    <source>
        <dbReference type="Proteomes" id="UP000193922"/>
    </source>
</evidence>
<proteinExistence type="inferred from homology"/>
<feature type="signal peptide" evidence="4">
    <location>
        <begin position="1"/>
        <end position="16"/>
    </location>
</feature>
<evidence type="ECO:0000256" key="4">
    <source>
        <dbReference type="SAM" id="SignalP"/>
    </source>
</evidence>
<feature type="chain" id="PRO_5012056183" description="sphingomyelin phosphodiesterase" evidence="4">
    <location>
        <begin position="17"/>
        <end position="408"/>
    </location>
</feature>
<evidence type="ECO:0000259" key="5">
    <source>
        <dbReference type="Pfam" id="PF03372"/>
    </source>
</evidence>
<dbReference type="GO" id="GO:0004767">
    <property type="term" value="F:sphingomyelin phosphodiesterase activity"/>
    <property type="evidence" value="ECO:0007669"/>
    <property type="project" value="UniProtKB-EC"/>
</dbReference>
<comment type="similarity">
    <text evidence="1">Belongs to the neutral sphingomyelinase family.</text>
</comment>
<dbReference type="CDD" id="cd09078">
    <property type="entry name" value="nSMase"/>
    <property type="match status" value="1"/>
</dbReference>
<dbReference type="InterPro" id="IPR036691">
    <property type="entry name" value="Endo/exonu/phosph_ase_sf"/>
</dbReference>
<keyword evidence="6" id="KW-0269">Exonuclease</keyword>
<dbReference type="OrthoDB" id="40902at2759"/>
<keyword evidence="7" id="KW-1185">Reference proteome</keyword>
<keyword evidence="3" id="KW-0378">Hydrolase</keyword>
<sequence>MYLASAVVLVVSVFSAYNLNLFNQPPNSVTLADYKTAPELKLMTTTALPKLRVLTQNMFMRPPLVKNNKSDWKDGRLDYLIEHILPNYDVVCLQEMFEFASSRRSRLLAAANKLGYKFYVANTRQFVWNAAIDGGLVILSRFPIVKSEEMVYTRGMGPDWIPKKGVLYAKIAIHSQTDDNKPSSEALTHAHVFTTHTQASYGEVIITQPDVKHRLLQLHEFHNMLERVLPKERAAGEPVILTGDFNVDSRDHVLTDPGNAKYEREVEDGVSTSDEGAAMMSVLRGYGIDPKLLGPENTDDFKGKDIIELHDTLYERLGYHPVTFGNTIVGKDGAVHPRETILTTRHDNEVMHSIDYILWHNPDADKHKNGVVAKVIDVGVTPNFTPDMPFTQISDHYGVSGEFEFSLP</sequence>
<accession>A0A1Y1W8L9</accession>
<dbReference type="PANTHER" id="PTHR16320:SF1">
    <property type="entry name" value="SPHINGOMYELINASE DDB_G0288017"/>
    <property type="match status" value="1"/>
</dbReference>
<dbReference type="GO" id="GO:0005737">
    <property type="term" value="C:cytoplasm"/>
    <property type="evidence" value="ECO:0007669"/>
    <property type="project" value="TreeGrafter"/>
</dbReference>
<dbReference type="Proteomes" id="UP000193922">
    <property type="component" value="Unassembled WGS sequence"/>
</dbReference>
<keyword evidence="4" id="KW-0732">Signal</keyword>
<keyword evidence="6" id="KW-0540">Nuclease</keyword>
<dbReference type="GO" id="GO:0005576">
    <property type="term" value="C:extracellular region"/>
    <property type="evidence" value="ECO:0007669"/>
    <property type="project" value="InterPro"/>
</dbReference>
<evidence type="ECO:0000256" key="2">
    <source>
        <dbReference type="ARBA" id="ARBA00012369"/>
    </source>
</evidence>
<gene>
    <name evidence="6" type="ORF">DL89DRAFT_267101</name>
</gene>
<dbReference type="Gene3D" id="3.60.10.10">
    <property type="entry name" value="Endonuclease/exonuclease/phosphatase"/>
    <property type="match status" value="1"/>
</dbReference>
<name>A0A1Y1W8L9_9FUNG</name>
<evidence type="ECO:0000256" key="3">
    <source>
        <dbReference type="ARBA" id="ARBA00022801"/>
    </source>
</evidence>
<dbReference type="EC" id="3.1.4.12" evidence="2"/>
<dbReference type="SUPFAM" id="SSF56219">
    <property type="entry name" value="DNase I-like"/>
    <property type="match status" value="1"/>
</dbReference>
<comment type="caution">
    <text evidence="6">The sequence shown here is derived from an EMBL/GenBank/DDBJ whole genome shotgun (WGS) entry which is preliminary data.</text>
</comment>
<feature type="domain" description="Endonuclease/exonuclease/phosphatase" evidence="5">
    <location>
        <begin position="55"/>
        <end position="396"/>
    </location>
</feature>
<dbReference type="GO" id="GO:0004519">
    <property type="term" value="F:endonuclease activity"/>
    <property type="evidence" value="ECO:0007669"/>
    <property type="project" value="UniProtKB-KW"/>
</dbReference>
<protein>
    <recommendedName>
        <fullName evidence="2">sphingomyelin phosphodiesterase</fullName>
        <ecNumber evidence="2">3.1.4.12</ecNumber>
    </recommendedName>
</protein>
<dbReference type="PANTHER" id="PTHR16320">
    <property type="entry name" value="SPHINGOMYELINASE FAMILY MEMBER"/>
    <property type="match status" value="1"/>
</dbReference>
<evidence type="ECO:0000313" key="6">
    <source>
        <dbReference type="EMBL" id="ORX69867.1"/>
    </source>
</evidence>
<dbReference type="AlphaFoldDB" id="A0A1Y1W8L9"/>
<dbReference type="STRING" id="61395.A0A1Y1W8L9"/>
<evidence type="ECO:0000256" key="1">
    <source>
        <dbReference type="ARBA" id="ARBA00006335"/>
    </source>
</evidence>
<dbReference type="InterPro" id="IPR038772">
    <property type="entry name" value="Sph/SMPD2-like"/>
</dbReference>
<organism evidence="6 7">
    <name type="scientific">Linderina pennispora</name>
    <dbReference type="NCBI Taxonomy" id="61395"/>
    <lineage>
        <taxon>Eukaryota</taxon>
        <taxon>Fungi</taxon>
        <taxon>Fungi incertae sedis</taxon>
        <taxon>Zoopagomycota</taxon>
        <taxon>Kickxellomycotina</taxon>
        <taxon>Kickxellomycetes</taxon>
        <taxon>Kickxellales</taxon>
        <taxon>Kickxellaceae</taxon>
        <taxon>Linderina</taxon>
    </lineage>
</organism>
<dbReference type="GeneID" id="63804010"/>
<reference evidence="6 7" key="1">
    <citation type="submission" date="2016-07" db="EMBL/GenBank/DDBJ databases">
        <title>Pervasive Adenine N6-methylation of Active Genes in Fungi.</title>
        <authorList>
            <consortium name="DOE Joint Genome Institute"/>
            <person name="Mondo S.J."/>
            <person name="Dannebaum R.O."/>
            <person name="Kuo R.C."/>
            <person name="Labutti K."/>
            <person name="Haridas S."/>
            <person name="Kuo A."/>
            <person name="Salamov A."/>
            <person name="Ahrendt S.R."/>
            <person name="Lipzen A."/>
            <person name="Sullivan W."/>
            <person name="Andreopoulos W.B."/>
            <person name="Clum A."/>
            <person name="Lindquist E."/>
            <person name="Daum C."/>
            <person name="Ramamoorthy G.K."/>
            <person name="Gryganskyi A."/>
            <person name="Culley D."/>
            <person name="Magnuson J.K."/>
            <person name="James T.Y."/>
            <person name="O'Malley M.A."/>
            <person name="Stajich J.E."/>
            <person name="Spatafora J.W."/>
            <person name="Visel A."/>
            <person name="Grigoriev I.V."/>
        </authorList>
    </citation>
    <scope>NUCLEOTIDE SEQUENCE [LARGE SCALE GENOMIC DNA]</scope>
    <source>
        <strain evidence="6 7">ATCC 12442</strain>
    </source>
</reference>
<dbReference type="RefSeq" id="XP_040743505.1">
    <property type="nucleotide sequence ID" value="XM_040887362.1"/>
</dbReference>